<sequence length="144" mass="16670">MKKGLLLVLGILGAYQLGYSENMETKVEKIQNVEVKQNQVQTQTHVQTEVNPDKAKEVKELDEEAEENNKAGSAQEVQPKKKGKKEKEPKKAPKEPKVKNLTPAQERRLDARTRKNKEKKMTLDEKLDFQILKMERVLKNLEKY</sequence>
<proteinExistence type="predicted"/>
<feature type="region of interest" description="Disordered" evidence="1">
    <location>
        <begin position="37"/>
        <end position="120"/>
    </location>
</feature>
<dbReference type="AlphaFoldDB" id="A0A510KRY3"/>
<organism evidence="2 3">
    <name type="scientific">Leptotrichia wadei</name>
    <dbReference type="NCBI Taxonomy" id="157687"/>
    <lineage>
        <taxon>Bacteria</taxon>
        <taxon>Fusobacteriati</taxon>
        <taxon>Fusobacteriota</taxon>
        <taxon>Fusobacteriia</taxon>
        <taxon>Fusobacteriales</taxon>
        <taxon>Leptotrichiaceae</taxon>
        <taxon>Leptotrichia</taxon>
    </lineage>
</organism>
<feature type="compositionally biased region" description="Low complexity" evidence="1">
    <location>
        <begin position="37"/>
        <end position="48"/>
    </location>
</feature>
<accession>A0A510KRY3</accession>
<dbReference type="EMBL" id="AP019841">
    <property type="protein sequence ID" value="BBM54462.1"/>
    <property type="molecule type" value="Genomic_DNA"/>
</dbReference>
<reference evidence="2 3" key="1">
    <citation type="submission" date="2019-07" db="EMBL/GenBank/DDBJ databases">
        <title>Complete Genome Sequence of Leptotrichia wadei Strain JMUB3936.</title>
        <authorList>
            <person name="Watanabe S."/>
            <person name="Cui L."/>
        </authorList>
    </citation>
    <scope>NUCLEOTIDE SEQUENCE [LARGE SCALE GENOMIC DNA]</scope>
    <source>
        <strain evidence="2 3">JMUB3936</strain>
    </source>
</reference>
<feature type="compositionally biased region" description="Basic and acidic residues" evidence="1">
    <location>
        <begin position="85"/>
        <end position="98"/>
    </location>
</feature>
<name>A0A510KRY3_9FUSO</name>
<evidence type="ECO:0000256" key="1">
    <source>
        <dbReference type="SAM" id="MobiDB-lite"/>
    </source>
</evidence>
<gene>
    <name evidence="2" type="ORF">JMUB3936_0746</name>
</gene>
<feature type="compositionally biased region" description="Basic and acidic residues" evidence="1">
    <location>
        <begin position="105"/>
        <end position="120"/>
    </location>
</feature>
<protein>
    <submittedName>
        <fullName evidence="2">Uncharacterized protein</fullName>
    </submittedName>
</protein>
<evidence type="ECO:0000313" key="2">
    <source>
        <dbReference type="EMBL" id="BBM54462.1"/>
    </source>
</evidence>
<evidence type="ECO:0000313" key="3">
    <source>
        <dbReference type="Proteomes" id="UP000321944"/>
    </source>
</evidence>
<dbReference type="Proteomes" id="UP000321944">
    <property type="component" value="Chromosome"/>
</dbReference>
<dbReference type="RefSeq" id="WP_147003279.1">
    <property type="nucleotide sequence ID" value="NZ_AP019841.1"/>
</dbReference>
<dbReference type="OrthoDB" id="82427at2"/>